<keyword evidence="3" id="KW-1185">Reference proteome</keyword>
<protein>
    <submittedName>
        <fullName evidence="2">Uncharacterized protein</fullName>
    </submittedName>
</protein>
<reference evidence="2" key="1">
    <citation type="journal article" date="2010" name="Science">
        <title>Plasticity of animal genome architecture unmasked by rapid evolution of a pelagic tunicate.</title>
        <authorList>
            <person name="Denoeud F."/>
            <person name="Henriet S."/>
            <person name="Mungpakdee S."/>
            <person name="Aury J.M."/>
            <person name="Da Silva C."/>
            <person name="Brinkmann H."/>
            <person name="Mikhaleva J."/>
            <person name="Olsen L.C."/>
            <person name="Jubin C."/>
            <person name="Canestro C."/>
            <person name="Bouquet J.M."/>
            <person name="Danks G."/>
            <person name="Poulain J."/>
            <person name="Campsteijn C."/>
            <person name="Adamski M."/>
            <person name="Cross I."/>
            <person name="Yadetie F."/>
            <person name="Muffato M."/>
            <person name="Louis A."/>
            <person name="Butcher S."/>
            <person name="Tsagkogeorga G."/>
            <person name="Konrad A."/>
            <person name="Singh S."/>
            <person name="Jensen M.F."/>
            <person name="Cong E.H."/>
            <person name="Eikeseth-Otteraa H."/>
            <person name="Noel B."/>
            <person name="Anthouard V."/>
            <person name="Porcel B.M."/>
            <person name="Kachouri-Lafond R."/>
            <person name="Nishino A."/>
            <person name="Ugolini M."/>
            <person name="Chourrout P."/>
            <person name="Nishida H."/>
            <person name="Aasland R."/>
            <person name="Huzurbazar S."/>
            <person name="Westhof E."/>
            <person name="Delsuc F."/>
            <person name="Lehrach H."/>
            <person name="Reinhardt R."/>
            <person name="Weissenbach J."/>
            <person name="Roy S.W."/>
            <person name="Artiguenave F."/>
            <person name="Postlethwait J.H."/>
            <person name="Manak J.R."/>
            <person name="Thompson E.M."/>
            <person name="Jaillon O."/>
            <person name="Du Pasquier L."/>
            <person name="Boudinot P."/>
            <person name="Liberles D.A."/>
            <person name="Volff J.N."/>
            <person name="Philippe H."/>
            <person name="Lenhard B."/>
            <person name="Roest Crollius H."/>
            <person name="Wincker P."/>
            <person name="Chourrout D."/>
        </authorList>
    </citation>
    <scope>NUCLEOTIDE SEQUENCE [LARGE SCALE GENOMIC DNA]</scope>
</reference>
<dbReference type="EMBL" id="FN653015">
    <property type="protein sequence ID" value="CBY20067.1"/>
    <property type="molecule type" value="Genomic_DNA"/>
</dbReference>
<feature type="region of interest" description="Disordered" evidence="1">
    <location>
        <begin position="20"/>
        <end position="144"/>
    </location>
</feature>
<proteinExistence type="predicted"/>
<feature type="compositionally biased region" description="Basic and acidic residues" evidence="1">
    <location>
        <begin position="31"/>
        <end position="42"/>
    </location>
</feature>
<accession>E4WQ83</accession>
<sequence length="144" mass="16146">MTDSLAINTHKSLIQKKLETLKGAGLGNSVAEEKHEDMKQEKEEEFEDGFDDDDDFDELVAQLDSKASDTKNKSSETIISKKRKSDSTNIPDAKKKSKTNKPIPSSDNQQNSSSVDIVEQDTDIESNHSKNDTFDEDFPSDFEE</sequence>
<gene>
    <name evidence="2" type="ORF">GSOID_T00000050001</name>
</gene>
<dbReference type="AlphaFoldDB" id="E4WQ83"/>
<feature type="compositionally biased region" description="Low complexity" evidence="1">
    <location>
        <begin position="102"/>
        <end position="117"/>
    </location>
</feature>
<evidence type="ECO:0000256" key="1">
    <source>
        <dbReference type="SAM" id="MobiDB-lite"/>
    </source>
</evidence>
<feature type="compositionally biased region" description="Acidic residues" evidence="1">
    <location>
        <begin position="43"/>
        <end position="58"/>
    </location>
</feature>
<feature type="compositionally biased region" description="Acidic residues" evidence="1">
    <location>
        <begin position="134"/>
        <end position="144"/>
    </location>
</feature>
<dbReference type="Proteomes" id="UP000001307">
    <property type="component" value="Unassembled WGS sequence"/>
</dbReference>
<name>E4WQ83_OIKDI</name>
<dbReference type="InParanoid" id="E4WQ83"/>
<evidence type="ECO:0000313" key="3">
    <source>
        <dbReference type="Proteomes" id="UP000001307"/>
    </source>
</evidence>
<evidence type="ECO:0000313" key="2">
    <source>
        <dbReference type="EMBL" id="CBY20067.1"/>
    </source>
</evidence>
<organism evidence="2">
    <name type="scientific">Oikopleura dioica</name>
    <name type="common">Tunicate</name>
    <dbReference type="NCBI Taxonomy" id="34765"/>
    <lineage>
        <taxon>Eukaryota</taxon>
        <taxon>Metazoa</taxon>
        <taxon>Chordata</taxon>
        <taxon>Tunicata</taxon>
        <taxon>Appendicularia</taxon>
        <taxon>Copelata</taxon>
        <taxon>Oikopleuridae</taxon>
        <taxon>Oikopleura</taxon>
    </lineage>
</organism>